<feature type="region of interest" description="Disordered" evidence="1">
    <location>
        <begin position="358"/>
        <end position="380"/>
    </location>
</feature>
<evidence type="ECO:0000313" key="3">
    <source>
        <dbReference type="Proteomes" id="UP000186607"/>
    </source>
</evidence>
<evidence type="ECO:0000256" key="1">
    <source>
        <dbReference type="SAM" id="MobiDB-lite"/>
    </source>
</evidence>
<name>A0A1U7P502_9DEIO</name>
<protein>
    <submittedName>
        <fullName evidence="2">Uncharacterized protein</fullName>
    </submittedName>
</protein>
<reference evidence="2 3" key="1">
    <citation type="submission" date="2017-01" db="EMBL/GenBank/DDBJ databases">
        <title>Genome Analysis of Deinococcus marmoris KOPRI26562.</title>
        <authorList>
            <person name="Kim J.H."/>
            <person name="Oh H.-M."/>
        </authorList>
    </citation>
    <scope>NUCLEOTIDE SEQUENCE [LARGE SCALE GENOMIC DNA]</scope>
    <source>
        <strain evidence="2 3">KOPRI26562</strain>
    </source>
</reference>
<dbReference type="Proteomes" id="UP000186607">
    <property type="component" value="Unassembled WGS sequence"/>
</dbReference>
<evidence type="ECO:0000313" key="2">
    <source>
        <dbReference type="EMBL" id="OLV20236.1"/>
    </source>
</evidence>
<dbReference type="AlphaFoldDB" id="A0A1U7P502"/>
<sequence length="570" mass="60693">MASGRGQFLFLGLLLLEQIRLADAVFQVTRLIELAQHVVQAREHVVDTVQHAGFGRRKQLAHIHPQRLPFGRNLIRFLADGGGHLAVGFRRFTCRVRLPFQGGGQALEIAVSQTRHGGQTAHVAEQPGHRLAVAVGLLDHVAQEWHEALGCQRLGIELDTEIFGGLFCLHAGLDDVRQRRAQVFDGGGRLDALRGQCGHAAQHLVQTQAGHFGGGQHHTETLGELREAHLAVVDGLKEFIADHCGVRRFQFVGVQHAGQHVGGSGSLRGSSARQFSGLLEQRQAGRHVLSALDPCTQHVIQTRVEIRVGGPHVAAHLQDRASSVPELGGGLVSQRSDLRQPLLKFGVLVDRFGCRQRRAAHHQGKPTHSQPSRASSRGDALEGIDGRAALGSHHAQLTGQHPEAVDDVAGQATRIDAAPDGVLLTGEALNLAVDLTKLRGGQVATAGHRLQTGGDPRTFGGIDGRCGPELGGIAPHARRGRVERRPHGSSLGPDPLEGVGVNGAQAARQAGQSSVQRLEVGCPGCGPGRRRAETALQGSELGTELRGVYVPALPLVVQGFQLGQECPISC</sequence>
<organism evidence="2 3">
    <name type="scientific">Deinococcus marmoris</name>
    <dbReference type="NCBI Taxonomy" id="249408"/>
    <lineage>
        <taxon>Bacteria</taxon>
        <taxon>Thermotogati</taxon>
        <taxon>Deinococcota</taxon>
        <taxon>Deinococci</taxon>
        <taxon>Deinococcales</taxon>
        <taxon>Deinococcaceae</taxon>
        <taxon>Deinococcus</taxon>
    </lineage>
</organism>
<accession>A0A1U7P502</accession>
<feature type="compositionally biased region" description="Polar residues" evidence="1">
    <location>
        <begin position="366"/>
        <end position="375"/>
    </location>
</feature>
<keyword evidence="3" id="KW-1185">Reference proteome</keyword>
<gene>
    <name evidence="2" type="ORF">BOO71_0000736</name>
</gene>
<proteinExistence type="predicted"/>
<dbReference type="EMBL" id="MSTI01000007">
    <property type="protein sequence ID" value="OLV20236.1"/>
    <property type="molecule type" value="Genomic_DNA"/>
</dbReference>
<comment type="caution">
    <text evidence="2">The sequence shown here is derived from an EMBL/GenBank/DDBJ whole genome shotgun (WGS) entry which is preliminary data.</text>
</comment>